<evidence type="ECO:0000256" key="1">
    <source>
        <dbReference type="SAM" id="MobiDB-lite"/>
    </source>
</evidence>
<accession>A0A3M2SEL6</accession>
<dbReference type="OrthoDB" id="5091123at2759"/>
<comment type="caution">
    <text evidence="2">The sequence shown here is derived from an EMBL/GenBank/DDBJ whole genome shotgun (WGS) entry which is preliminary data.</text>
</comment>
<feature type="region of interest" description="Disordered" evidence="1">
    <location>
        <begin position="1"/>
        <end position="30"/>
    </location>
</feature>
<dbReference type="EMBL" id="NKUJ01000055">
    <property type="protein sequence ID" value="RMJ15959.1"/>
    <property type="molecule type" value="Genomic_DNA"/>
</dbReference>
<dbReference type="Proteomes" id="UP000277212">
    <property type="component" value="Unassembled WGS sequence"/>
</dbReference>
<evidence type="ECO:0000313" key="2">
    <source>
        <dbReference type="EMBL" id="RMJ15959.1"/>
    </source>
</evidence>
<protein>
    <submittedName>
        <fullName evidence="2">Uncharacterized protein</fullName>
    </submittedName>
</protein>
<name>A0A3M2SEL6_9HYPO</name>
<keyword evidence="3" id="KW-1185">Reference proteome</keyword>
<reference evidence="2 3" key="1">
    <citation type="submission" date="2017-06" db="EMBL/GenBank/DDBJ databases">
        <title>Comparative genomic analysis of Ambrosia Fusariam Clade fungi.</title>
        <authorList>
            <person name="Stajich J.E."/>
            <person name="Carrillo J."/>
            <person name="Kijimoto T."/>
            <person name="Eskalen A."/>
            <person name="O'Donnell K."/>
            <person name="Kasson M."/>
        </authorList>
    </citation>
    <scope>NUCLEOTIDE SEQUENCE [LARGE SCALE GENOMIC DNA]</scope>
    <source>
        <strain evidence="2">UCR3666</strain>
    </source>
</reference>
<organism evidence="2 3">
    <name type="scientific">Fusarium kuroshium</name>
    <dbReference type="NCBI Taxonomy" id="2010991"/>
    <lineage>
        <taxon>Eukaryota</taxon>
        <taxon>Fungi</taxon>
        <taxon>Dikarya</taxon>
        <taxon>Ascomycota</taxon>
        <taxon>Pezizomycotina</taxon>
        <taxon>Sordariomycetes</taxon>
        <taxon>Hypocreomycetidae</taxon>
        <taxon>Hypocreales</taxon>
        <taxon>Nectriaceae</taxon>
        <taxon>Fusarium</taxon>
        <taxon>Fusarium solani species complex</taxon>
    </lineage>
</organism>
<sequence>MPPLVNPVNTQSDDVTRESGKEIAAATDMSAPEKDALHDLLERWVTMRPSNGTTARKRGQAEQLDPARARGTTALLSIHLNIATYDVGTLWWDGNFATINRKYVDLDEGLTMKAAIRRAILNYDQCEAARVEQYNKSLIIALARLSILAFSKTGTQAIPLVDYAHQVNGRIKVVELASDQLLEISTDLGDIARDCVRLRIPLPMERLQHHICGPRKPVI</sequence>
<gene>
    <name evidence="2" type="ORF">CDV36_004355</name>
</gene>
<evidence type="ECO:0000313" key="3">
    <source>
        <dbReference type="Proteomes" id="UP000277212"/>
    </source>
</evidence>
<dbReference type="AlphaFoldDB" id="A0A3M2SEL6"/>
<proteinExistence type="predicted"/>